<evidence type="ECO:0000259" key="2">
    <source>
        <dbReference type="Pfam" id="PF11838"/>
    </source>
</evidence>
<evidence type="ECO:0000256" key="1">
    <source>
        <dbReference type="ARBA" id="ARBA00010136"/>
    </source>
</evidence>
<name>A0A8S4QXE1_9NEOP</name>
<evidence type="ECO:0000313" key="3">
    <source>
        <dbReference type="EMBL" id="CAH2218150.1"/>
    </source>
</evidence>
<dbReference type="Proteomes" id="UP000838756">
    <property type="component" value="Unassembled WGS sequence"/>
</dbReference>
<keyword evidence="4" id="KW-1185">Reference proteome</keyword>
<reference evidence="3" key="1">
    <citation type="submission" date="2022-03" db="EMBL/GenBank/DDBJ databases">
        <authorList>
            <person name="Lindestad O."/>
        </authorList>
    </citation>
    <scope>NUCLEOTIDE SEQUENCE</scope>
</reference>
<dbReference type="PANTHER" id="PTHR11533:SF299">
    <property type="entry name" value="AMINOPEPTIDASE"/>
    <property type="match status" value="1"/>
</dbReference>
<dbReference type="AlphaFoldDB" id="A0A8S4QXE1"/>
<feature type="domain" description="ERAP1-like C-terminal" evidence="2">
    <location>
        <begin position="54"/>
        <end position="95"/>
    </location>
</feature>
<feature type="non-terminal residue" evidence="3">
    <location>
        <position position="95"/>
    </location>
</feature>
<dbReference type="GO" id="GO:0005737">
    <property type="term" value="C:cytoplasm"/>
    <property type="evidence" value="ECO:0007669"/>
    <property type="project" value="TreeGrafter"/>
</dbReference>
<gene>
    <name evidence="3" type="primary">jg6924</name>
    <name evidence="3" type="ORF">PAEG_LOCUS5997</name>
</gene>
<dbReference type="PANTHER" id="PTHR11533">
    <property type="entry name" value="PROTEASE M1 ZINC METALLOPROTEASE"/>
    <property type="match status" value="1"/>
</dbReference>
<dbReference type="InterPro" id="IPR024571">
    <property type="entry name" value="ERAP1-like_C_dom"/>
</dbReference>
<comment type="similarity">
    <text evidence="1">Belongs to the peptidase M1 family.</text>
</comment>
<sequence>VKFSFVEKDRFDSNYLIPISYIVQHNQNCFNCFQPRFTIGGQTYTFRENLDGGWIILNRNASGYYRVNYDEETWRLIAKALQDDHTSINELNRAQ</sequence>
<dbReference type="Pfam" id="PF11838">
    <property type="entry name" value="ERAP1_C"/>
    <property type="match status" value="1"/>
</dbReference>
<dbReference type="GO" id="GO:0008270">
    <property type="term" value="F:zinc ion binding"/>
    <property type="evidence" value="ECO:0007669"/>
    <property type="project" value="TreeGrafter"/>
</dbReference>
<organism evidence="3 4">
    <name type="scientific">Pararge aegeria aegeria</name>
    <dbReference type="NCBI Taxonomy" id="348720"/>
    <lineage>
        <taxon>Eukaryota</taxon>
        <taxon>Metazoa</taxon>
        <taxon>Ecdysozoa</taxon>
        <taxon>Arthropoda</taxon>
        <taxon>Hexapoda</taxon>
        <taxon>Insecta</taxon>
        <taxon>Pterygota</taxon>
        <taxon>Neoptera</taxon>
        <taxon>Endopterygota</taxon>
        <taxon>Lepidoptera</taxon>
        <taxon>Glossata</taxon>
        <taxon>Ditrysia</taxon>
        <taxon>Papilionoidea</taxon>
        <taxon>Nymphalidae</taxon>
        <taxon>Satyrinae</taxon>
        <taxon>Satyrini</taxon>
        <taxon>Parargina</taxon>
        <taxon>Pararge</taxon>
    </lineage>
</organism>
<comment type="caution">
    <text evidence="3">The sequence shown here is derived from an EMBL/GenBank/DDBJ whole genome shotgun (WGS) entry which is preliminary data.</text>
</comment>
<dbReference type="OrthoDB" id="510539at2759"/>
<protein>
    <submittedName>
        <fullName evidence="3">Jg6924 protein</fullName>
    </submittedName>
</protein>
<proteinExistence type="inferred from homology"/>
<dbReference type="GO" id="GO:0043171">
    <property type="term" value="P:peptide catabolic process"/>
    <property type="evidence" value="ECO:0007669"/>
    <property type="project" value="TreeGrafter"/>
</dbReference>
<dbReference type="GO" id="GO:0005615">
    <property type="term" value="C:extracellular space"/>
    <property type="evidence" value="ECO:0007669"/>
    <property type="project" value="TreeGrafter"/>
</dbReference>
<feature type="non-terminal residue" evidence="3">
    <location>
        <position position="1"/>
    </location>
</feature>
<dbReference type="GO" id="GO:0070006">
    <property type="term" value="F:metalloaminopeptidase activity"/>
    <property type="evidence" value="ECO:0007669"/>
    <property type="project" value="TreeGrafter"/>
</dbReference>
<dbReference type="GO" id="GO:0006508">
    <property type="term" value="P:proteolysis"/>
    <property type="evidence" value="ECO:0007669"/>
    <property type="project" value="TreeGrafter"/>
</dbReference>
<dbReference type="GO" id="GO:0016020">
    <property type="term" value="C:membrane"/>
    <property type="evidence" value="ECO:0007669"/>
    <property type="project" value="TreeGrafter"/>
</dbReference>
<accession>A0A8S4QXE1</accession>
<dbReference type="EMBL" id="CAKXAJ010019121">
    <property type="protein sequence ID" value="CAH2218150.1"/>
    <property type="molecule type" value="Genomic_DNA"/>
</dbReference>
<dbReference type="InterPro" id="IPR050344">
    <property type="entry name" value="Peptidase_M1_aminopeptidases"/>
</dbReference>
<dbReference type="Gene3D" id="2.60.40.1910">
    <property type="match status" value="1"/>
</dbReference>
<evidence type="ECO:0000313" key="4">
    <source>
        <dbReference type="Proteomes" id="UP000838756"/>
    </source>
</evidence>
<dbReference type="GO" id="GO:0042277">
    <property type="term" value="F:peptide binding"/>
    <property type="evidence" value="ECO:0007669"/>
    <property type="project" value="TreeGrafter"/>
</dbReference>